<dbReference type="EMBL" id="SDKC01000001">
    <property type="protein sequence ID" value="RXS75845.1"/>
    <property type="molecule type" value="Genomic_DNA"/>
</dbReference>
<reference evidence="5 6" key="1">
    <citation type="submission" date="2019-01" db="EMBL/GenBank/DDBJ databases">
        <title>Blautia sp. nov. KGMB01111 isolated human feces.</title>
        <authorList>
            <person name="Park J.-E."/>
            <person name="Kim J.-S."/>
            <person name="Park S.-H."/>
        </authorList>
    </citation>
    <scope>NUCLEOTIDE SEQUENCE [LARGE SCALE GENOMIC DNA]</scope>
    <source>
        <strain evidence="5 6">KGMB01111</strain>
    </source>
</reference>
<dbReference type="InterPro" id="IPR009057">
    <property type="entry name" value="Homeodomain-like_sf"/>
</dbReference>
<keyword evidence="1" id="KW-0805">Transcription regulation</keyword>
<name>A0A4V1NS32_9FIRM</name>
<protein>
    <submittedName>
        <fullName evidence="5">AraC family transcriptional regulator</fullName>
    </submittedName>
</protein>
<dbReference type="InterPro" id="IPR018060">
    <property type="entry name" value="HTH_AraC"/>
</dbReference>
<dbReference type="GO" id="GO:0003700">
    <property type="term" value="F:DNA-binding transcription factor activity"/>
    <property type="evidence" value="ECO:0007669"/>
    <property type="project" value="InterPro"/>
</dbReference>
<keyword evidence="2" id="KW-0238">DNA-binding</keyword>
<dbReference type="AlphaFoldDB" id="A0A4V1NS32"/>
<dbReference type="RefSeq" id="WP_129258292.1">
    <property type="nucleotide sequence ID" value="NZ_SDKC01000001.1"/>
</dbReference>
<dbReference type="InterPro" id="IPR037923">
    <property type="entry name" value="HTH-like"/>
</dbReference>
<dbReference type="PANTHER" id="PTHR43280">
    <property type="entry name" value="ARAC-FAMILY TRANSCRIPTIONAL REGULATOR"/>
    <property type="match status" value="1"/>
</dbReference>
<dbReference type="OrthoDB" id="9807321at2"/>
<sequence>MVLLEKMKLHTVASGNYVTSVHGMLHPDRILKEHDFLYILDGTWEIREDGVIYQLHSDDLLILAAGRHHYGLKMCNPGNRHMYIHVLPTRAEEQYNPSHTTTDDLPGTENELFSYSSLLHCQQAPRVRQYIQDMISVLWSQSIERENRLSLLFSLLLCELSQLEAQKNSRKPSDPMIEEIIRLIHSTPQTFFSASEIASRYYICERTLNNRFHKNCGKTFPAFQMETRLEMVRQFLLAQPDTKLREAAINYGFCDEFHLSKAFKRQFGLSPSRYRQIHG</sequence>
<organism evidence="5 6">
    <name type="scientific">Blautia faecicola</name>
    <dbReference type="NCBI Taxonomy" id="2509240"/>
    <lineage>
        <taxon>Bacteria</taxon>
        <taxon>Bacillati</taxon>
        <taxon>Bacillota</taxon>
        <taxon>Clostridia</taxon>
        <taxon>Lachnospirales</taxon>
        <taxon>Lachnospiraceae</taxon>
        <taxon>Blautia</taxon>
    </lineage>
</organism>
<dbReference type="Proteomes" id="UP000290106">
    <property type="component" value="Unassembled WGS sequence"/>
</dbReference>
<dbReference type="GO" id="GO:0043565">
    <property type="term" value="F:sequence-specific DNA binding"/>
    <property type="evidence" value="ECO:0007669"/>
    <property type="project" value="InterPro"/>
</dbReference>
<dbReference type="PROSITE" id="PS00041">
    <property type="entry name" value="HTH_ARAC_FAMILY_1"/>
    <property type="match status" value="1"/>
</dbReference>
<feature type="domain" description="HTH araC/xylS-type" evidence="4">
    <location>
        <begin position="178"/>
        <end position="277"/>
    </location>
</feature>
<dbReference type="SUPFAM" id="SSF51215">
    <property type="entry name" value="Regulatory protein AraC"/>
    <property type="match status" value="1"/>
</dbReference>
<evidence type="ECO:0000256" key="2">
    <source>
        <dbReference type="ARBA" id="ARBA00023125"/>
    </source>
</evidence>
<comment type="caution">
    <text evidence="5">The sequence shown here is derived from an EMBL/GenBank/DDBJ whole genome shotgun (WGS) entry which is preliminary data.</text>
</comment>
<dbReference type="Gene3D" id="1.10.10.60">
    <property type="entry name" value="Homeodomain-like"/>
    <property type="match status" value="1"/>
</dbReference>
<dbReference type="PANTHER" id="PTHR43280:SF2">
    <property type="entry name" value="HTH-TYPE TRANSCRIPTIONAL REGULATOR EXSA"/>
    <property type="match status" value="1"/>
</dbReference>
<dbReference type="SUPFAM" id="SSF46689">
    <property type="entry name" value="Homeodomain-like"/>
    <property type="match status" value="1"/>
</dbReference>
<evidence type="ECO:0000313" key="5">
    <source>
        <dbReference type="EMBL" id="RXS75845.1"/>
    </source>
</evidence>
<evidence type="ECO:0000313" key="6">
    <source>
        <dbReference type="Proteomes" id="UP000290106"/>
    </source>
</evidence>
<accession>A0A4V1NS32</accession>
<dbReference type="Pfam" id="PF12833">
    <property type="entry name" value="HTH_18"/>
    <property type="match status" value="1"/>
</dbReference>
<gene>
    <name evidence="5" type="ORF">ETP43_11930</name>
</gene>
<keyword evidence="3" id="KW-0804">Transcription</keyword>
<dbReference type="InterPro" id="IPR018062">
    <property type="entry name" value="HTH_AraC-typ_CS"/>
</dbReference>
<dbReference type="PROSITE" id="PS01124">
    <property type="entry name" value="HTH_ARAC_FAMILY_2"/>
    <property type="match status" value="1"/>
</dbReference>
<keyword evidence="6" id="KW-1185">Reference proteome</keyword>
<dbReference type="SMART" id="SM00342">
    <property type="entry name" value="HTH_ARAC"/>
    <property type="match status" value="1"/>
</dbReference>
<evidence type="ECO:0000259" key="4">
    <source>
        <dbReference type="PROSITE" id="PS01124"/>
    </source>
</evidence>
<evidence type="ECO:0000256" key="1">
    <source>
        <dbReference type="ARBA" id="ARBA00023015"/>
    </source>
</evidence>
<evidence type="ECO:0000256" key="3">
    <source>
        <dbReference type="ARBA" id="ARBA00023163"/>
    </source>
</evidence>
<proteinExistence type="predicted"/>